<comment type="caution">
    <text evidence="3">The sequence shown here is derived from an EMBL/GenBank/DDBJ whole genome shotgun (WGS) entry which is preliminary data.</text>
</comment>
<evidence type="ECO:0000256" key="2">
    <source>
        <dbReference type="SAM" id="SignalP"/>
    </source>
</evidence>
<feature type="region of interest" description="Disordered" evidence="1">
    <location>
        <begin position="178"/>
        <end position="197"/>
    </location>
</feature>
<feature type="chain" id="PRO_5046650290" evidence="2">
    <location>
        <begin position="21"/>
        <end position="197"/>
    </location>
</feature>
<keyword evidence="2" id="KW-0732">Signal</keyword>
<feature type="compositionally biased region" description="Polar residues" evidence="1">
    <location>
        <begin position="186"/>
        <end position="197"/>
    </location>
</feature>
<keyword evidence="4" id="KW-1185">Reference proteome</keyword>
<name>A0ABP0FU65_CLALP</name>
<evidence type="ECO:0000313" key="3">
    <source>
        <dbReference type="EMBL" id="CAK8682054.1"/>
    </source>
</evidence>
<accession>A0ABP0FU65</accession>
<organism evidence="3 4">
    <name type="scientific">Clavelina lepadiformis</name>
    <name type="common">Light-bulb sea squirt</name>
    <name type="synonym">Ascidia lepadiformis</name>
    <dbReference type="NCBI Taxonomy" id="159417"/>
    <lineage>
        <taxon>Eukaryota</taxon>
        <taxon>Metazoa</taxon>
        <taxon>Chordata</taxon>
        <taxon>Tunicata</taxon>
        <taxon>Ascidiacea</taxon>
        <taxon>Aplousobranchia</taxon>
        <taxon>Clavelinidae</taxon>
        <taxon>Clavelina</taxon>
    </lineage>
</organism>
<proteinExistence type="predicted"/>
<feature type="signal peptide" evidence="2">
    <location>
        <begin position="1"/>
        <end position="20"/>
    </location>
</feature>
<dbReference type="Proteomes" id="UP001642483">
    <property type="component" value="Unassembled WGS sequence"/>
</dbReference>
<gene>
    <name evidence="3" type="ORF">CVLEPA_LOCUS12267</name>
</gene>
<reference evidence="3 4" key="1">
    <citation type="submission" date="2024-02" db="EMBL/GenBank/DDBJ databases">
        <authorList>
            <person name="Daric V."/>
            <person name="Darras S."/>
        </authorList>
    </citation>
    <scope>NUCLEOTIDE SEQUENCE [LARGE SCALE GENOMIC DNA]</scope>
</reference>
<sequence length="197" mass="21472">MQLCSALFLLMLLTWKGSESSREVTLSCGADDAITRGPIGAPGKRGFPGEQGIQGLKGDKGNPGENDGWMEAVSRLERKISTLETELRSKDCGYTSLGCWRDCGSRSEDCDIRAIRSLEGTSSILDGNYHSRRNSIEKCASVARERRYPGFAVQNGGQCFSSTSILSKYHRYGTQSNCGRDGEGGPSSNEVYSFNRC</sequence>
<dbReference type="EMBL" id="CAWYQH010000090">
    <property type="protein sequence ID" value="CAK8682054.1"/>
    <property type="molecule type" value="Genomic_DNA"/>
</dbReference>
<evidence type="ECO:0000256" key="1">
    <source>
        <dbReference type="SAM" id="MobiDB-lite"/>
    </source>
</evidence>
<dbReference type="Gene3D" id="1.20.5.320">
    <property type="entry name" value="6-Phosphogluconate Dehydrogenase, domain 3"/>
    <property type="match status" value="1"/>
</dbReference>
<protein>
    <submittedName>
        <fullName evidence="3">Uncharacterized protein</fullName>
    </submittedName>
</protein>
<evidence type="ECO:0000313" key="4">
    <source>
        <dbReference type="Proteomes" id="UP001642483"/>
    </source>
</evidence>